<accession>A0A0K8MDB3</accession>
<evidence type="ECO:0000313" key="2">
    <source>
        <dbReference type="EMBL" id="GAO98525.1"/>
    </source>
</evidence>
<dbReference type="InterPro" id="IPR013096">
    <property type="entry name" value="Cupin_2"/>
</dbReference>
<evidence type="ECO:0000259" key="1">
    <source>
        <dbReference type="Pfam" id="PF07883"/>
    </source>
</evidence>
<gene>
    <name evidence="2" type="ORF">Cva_01187</name>
</gene>
<protein>
    <submittedName>
        <fullName evidence="2">Cupin domain protein</fullName>
    </submittedName>
</protein>
<dbReference type="STRING" id="1629334.Cva_01187"/>
<keyword evidence="3" id="KW-1185">Reference proteome</keyword>
<dbReference type="InterPro" id="IPR011051">
    <property type="entry name" value="RmlC_Cupin_sf"/>
</dbReference>
<name>A0A0K8MDB3_9PROT</name>
<reference evidence="2 3" key="1">
    <citation type="submission" date="2015-03" db="EMBL/GenBank/DDBJ databases">
        <title>Caedibacter varicaedens, whole genome shotgun sequence.</title>
        <authorList>
            <person name="Suzuki H."/>
            <person name="Dapper A.L."/>
            <person name="Gibson A.K."/>
            <person name="Jackson C."/>
            <person name="Lee H."/>
            <person name="Pejaver V.R."/>
            <person name="Doak T."/>
            <person name="Lynch M."/>
        </authorList>
    </citation>
    <scope>NUCLEOTIDE SEQUENCE [LARGE SCALE GENOMIC DNA]</scope>
</reference>
<dbReference type="OrthoDB" id="9802489at2"/>
<dbReference type="EMBL" id="BBVC01000065">
    <property type="protein sequence ID" value="GAO98525.1"/>
    <property type="molecule type" value="Genomic_DNA"/>
</dbReference>
<dbReference type="Proteomes" id="UP000036771">
    <property type="component" value="Unassembled WGS sequence"/>
</dbReference>
<organism evidence="2 3">
    <name type="scientific">Caedimonas varicaedens</name>
    <dbReference type="NCBI Taxonomy" id="1629334"/>
    <lineage>
        <taxon>Bacteria</taxon>
        <taxon>Pseudomonadati</taxon>
        <taxon>Pseudomonadota</taxon>
        <taxon>Alphaproteobacteria</taxon>
        <taxon>Holosporales</taxon>
        <taxon>Caedimonadaceae</taxon>
        <taxon>Caedimonas</taxon>
    </lineage>
</organism>
<dbReference type="AlphaFoldDB" id="A0A0K8MDB3"/>
<dbReference type="InterPro" id="IPR014710">
    <property type="entry name" value="RmlC-like_jellyroll"/>
</dbReference>
<evidence type="ECO:0000313" key="3">
    <source>
        <dbReference type="Proteomes" id="UP000036771"/>
    </source>
</evidence>
<sequence>MKISFRHQAIQRKNSDVCVVTEHPIDDEIIDFAVVKVTGRYPYARYATNKKCKEIVYVHDGTGKVSVDGKEYSISAGDVVLIDPGEKFYWEGENLNLFISCTPAFTIEQHQIID</sequence>
<comment type="caution">
    <text evidence="2">The sequence shown here is derived from an EMBL/GenBank/DDBJ whole genome shotgun (WGS) entry which is preliminary data.</text>
</comment>
<proteinExistence type="predicted"/>
<dbReference type="Gene3D" id="2.60.120.10">
    <property type="entry name" value="Jelly Rolls"/>
    <property type="match status" value="1"/>
</dbReference>
<dbReference type="Pfam" id="PF07883">
    <property type="entry name" value="Cupin_2"/>
    <property type="match status" value="1"/>
</dbReference>
<feature type="domain" description="Cupin type-2" evidence="1">
    <location>
        <begin position="52"/>
        <end position="90"/>
    </location>
</feature>
<dbReference type="SUPFAM" id="SSF51182">
    <property type="entry name" value="RmlC-like cupins"/>
    <property type="match status" value="1"/>
</dbReference>